<evidence type="ECO:0000259" key="1">
    <source>
        <dbReference type="Pfam" id="PF05193"/>
    </source>
</evidence>
<dbReference type="RefSeq" id="WP_249320301.1">
    <property type="nucleotide sequence ID" value="NZ_JACRSN010000021.1"/>
</dbReference>
<comment type="caution">
    <text evidence="2">The sequence shown here is derived from an EMBL/GenBank/DDBJ whole genome shotgun (WGS) entry which is preliminary data.</text>
</comment>
<dbReference type="InterPro" id="IPR007863">
    <property type="entry name" value="Peptidase_M16_C"/>
</dbReference>
<feature type="domain" description="Peptidase M16 C-terminal" evidence="1">
    <location>
        <begin position="185"/>
        <end position="361"/>
    </location>
</feature>
<dbReference type="Proteomes" id="UP000651482">
    <property type="component" value="Unassembled WGS sequence"/>
</dbReference>
<keyword evidence="3" id="KW-1185">Reference proteome</keyword>
<organism evidence="2 3">
    <name type="scientific">Yeguia hominis</name>
    <dbReference type="NCBI Taxonomy" id="2763662"/>
    <lineage>
        <taxon>Bacteria</taxon>
        <taxon>Bacillati</taxon>
        <taxon>Bacillota</taxon>
        <taxon>Clostridia</taxon>
        <taxon>Eubacteriales</taxon>
        <taxon>Yeguiaceae</taxon>
        <taxon>Yeguia</taxon>
    </lineage>
</organism>
<proteinExistence type="predicted"/>
<evidence type="ECO:0000313" key="3">
    <source>
        <dbReference type="Proteomes" id="UP000651482"/>
    </source>
</evidence>
<dbReference type="PANTHER" id="PTHR11851:SF186">
    <property type="entry name" value="INACTIVE METALLOPROTEASE YMFF-RELATED"/>
    <property type="match status" value="1"/>
</dbReference>
<evidence type="ECO:0000313" key="2">
    <source>
        <dbReference type="EMBL" id="MBC8534716.1"/>
    </source>
</evidence>
<dbReference type="PANTHER" id="PTHR11851">
    <property type="entry name" value="METALLOPROTEASE"/>
    <property type="match status" value="1"/>
</dbReference>
<dbReference type="GO" id="GO:0046872">
    <property type="term" value="F:metal ion binding"/>
    <property type="evidence" value="ECO:0007669"/>
    <property type="project" value="InterPro"/>
</dbReference>
<gene>
    <name evidence="2" type="ORF">IAG03_12115</name>
</gene>
<accession>A0A926DBE0</accession>
<dbReference type="AlphaFoldDB" id="A0A926DBE0"/>
<dbReference type="NCBIfam" id="NF047422">
    <property type="entry name" value="YfmF_fam"/>
    <property type="match status" value="1"/>
</dbReference>
<dbReference type="EMBL" id="JACRSN010000021">
    <property type="protein sequence ID" value="MBC8534716.1"/>
    <property type="molecule type" value="Genomic_DNA"/>
</dbReference>
<name>A0A926DBE0_9FIRM</name>
<reference evidence="2" key="1">
    <citation type="submission" date="2020-08" db="EMBL/GenBank/DDBJ databases">
        <title>Genome public.</title>
        <authorList>
            <person name="Liu C."/>
            <person name="Sun Q."/>
        </authorList>
    </citation>
    <scope>NUCLEOTIDE SEQUENCE</scope>
    <source>
        <strain evidence="2">NSJ-40</strain>
    </source>
</reference>
<dbReference type="Pfam" id="PF05193">
    <property type="entry name" value="Peptidase_M16_C"/>
    <property type="match status" value="1"/>
</dbReference>
<dbReference type="InterPro" id="IPR011249">
    <property type="entry name" value="Metalloenz_LuxS/M16"/>
</dbReference>
<dbReference type="SUPFAM" id="SSF63411">
    <property type="entry name" value="LuxS/MPP-like metallohydrolase"/>
    <property type="match status" value="2"/>
</dbReference>
<dbReference type="Gene3D" id="3.30.830.10">
    <property type="entry name" value="Metalloenzyme, LuxS/M16 peptidase-like"/>
    <property type="match status" value="2"/>
</dbReference>
<protein>
    <submittedName>
        <fullName evidence="2">Insulinase family protein</fullName>
    </submittedName>
</protein>
<dbReference type="InterPro" id="IPR050361">
    <property type="entry name" value="MPP/UQCRC_Complex"/>
</dbReference>
<sequence length="427" mass="47402">MTNIAYRTIGDGVAFRSIPDCKFKTMRISMHLFLPLCWETAAANALLPFLLSRTSREYPDYTKLGEHLADLYGAALHADVQKVGDMQVLSISASGISDRYALNGEHISAELAKLLCSVWFDPLFDADGQFPEDGFQLEKRQTLEMIDSEFSDKRMYAKQRCTQIMCAQEPYGIPRYGSREAVEALTREELKKTWETAIQTARIEILAIGDCNPEEIRPVFETAVANCKRTPRDVHPMQVVKTVSEVKEETEQMAVAQSKLVMGFRLGASAAEEDAFSSIRLMVAILGGTAHSKLFLNVREKLSLCYYCAAGADGNKGIMMVDSGVETQNISRAREEILAQLASIRSGDFTDEEIDAAKMSLCNSYRTVGDYISGLEGWYLVRTFQDQIRTPEETAARISAVTREEIIAAAKRTALDTVYILTGGAAQ</sequence>